<proteinExistence type="predicted"/>
<sequence length="107" mass="12052">MCGLRGSGLKFVFGDLRCYLCDVDYVKKNVCVLVLVVIAGQEKKRSGVKIVVCVLTVEYFFHVGPPSFLGCLRVDFTELEMSKNLLLGEEILQPVLSCVFGYYRTKF</sequence>
<organism evidence="1 2">
    <name type="scientific">Medicago truncatula</name>
    <name type="common">Barrel medic</name>
    <name type="synonym">Medicago tribuloides</name>
    <dbReference type="NCBI Taxonomy" id="3880"/>
    <lineage>
        <taxon>Eukaryota</taxon>
        <taxon>Viridiplantae</taxon>
        <taxon>Streptophyta</taxon>
        <taxon>Embryophyta</taxon>
        <taxon>Tracheophyta</taxon>
        <taxon>Spermatophyta</taxon>
        <taxon>Magnoliopsida</taxon>
        <taxon>eudicotyledons</taxon>
        <taxon>Gunneridae</taxon>
        <taxon>Pentapetalae</taxon>
        <taxon>rosids</taxon>
        <taxon>fabids</taxon>
        <taxon>Fabales</taxon>
        <taxon>Fabaceae</taxon>
        <taxon>Papilionoideae</taxon>
        <taxon>50 kb inversion clade</taxon>
        <taxon>NPAAA clade</taxon>
        <taxon>Hologalegina</taxon>
        <taxon>IRL clade</taxon>
        <taxon>Trifolieae</taxon>
        <taxon>Medicago</taxon>
    </lineage>
</organism>
<accession>A0A396IMJ3</accession>
<name>A0A396IMJ3_MEDTR</name>
<comment type="caution">
    <text evidence="1">The sequence shown here is derived from an EMBL/GenBank/DDBJ whole genome shotgun (WGS) entry which is preliminary data.</text>
</comment>
<dbReference type="AlphaFoldDB" id="A0A396IMJ3"/>
<evidence type="ECO:0000313" key="1">
    <source>
        <dbReference type="EMBL" id="RHN65978.1"/>
    </source>
</evidence>
<reference evidence="2" key="1">
    <citation type="journal article" date="2018" name="Nat. Plants">
        <title>Whole-genome landscape of Medicago truncatula symbiotic genes.</title>
        <authorList>
            <person name="Pecrix Y."/>
            <person name="Staton S.E."/>
            <person name="Sallet E."/>
            <person name="Lelandais-Briere C."/>
            <person name="Moreau S."/>
            <person name="Carrere S."/>
            <person name="Blein T."/>
            <person name="Jardinaud M.F."/>
            <person name="Latrasse D."/>
            <person name="Zouine M."/>
            <person name="Zahm M."/>
            <person name="Kreplak J."/>
            <person name="Mayjonade B."/>
            <person name="Satge C."/>
            <person name="Perez M."/>
            <person name="Cauet S."/>
            <person name="Marande W."/>
            <person name="Chantry-Darmon C."/>
            <person name="Lopez-Roques C."/>
            <person name="Bouchez O."/>
            <person name="Berard A."/>
            <person name="Debelle F."/>
            <person name="Munos S."/>
            <person name="Bendahmane A."/>
            <person name="Berges H."/>
            <person name="Niebel A."/>
            <person name="Buitink J."/>
            <person name="Frugier F."/>
            <person name="Benhamed M."/>
            <person name="Crespi M."/>
            <person name="Gouzy J."/>
            <person name="Gamas P."/>
        </authorList>
    </citation>
    <scope>NUCLEOTIDE SEQUENCE [LARGE SCALE GENOMIC DNA]</scope>
    <source>
        <strain evidence="2">cv. Jemalong A17</strain>
    </source>
</reference>
<dbReference type="Proteomes" id="UP000265566">
    <property type="component" value="Chromosome 3"/>
</dbReference>
<dbReference type="EMBL" id="PSQE01000003">
    <property type="protein sequence ID" value="RHN65978.1"/>
    <property type="molecule type" value="Genomic_DNA"/>
</dbReference>
<gene>
    <name evidence="1" type="ORF">MtrunA17_Chr3g0085821</name>
</gene>
<protein>
    <submittedName>
        <fullName evidence="1">Uncharacterized protein</fullName>
    </submittedName>
</protein>
<dbReference type="Gramene" id="rna13887">
    <property type="protein sequence ID" value="RHN65978.1"/>
    <property type="gene ID" value="gene13887"/>
</dbReference>
<evidence type="ECO:0000313" key="2">
    <source>
        <dbReference type="Proteomes" id="UP000265566"/>
    </source>
</evidence>